<dbReference type="PANTHER" id="PTHR46825:SF9">
    <property type="entry name" value="BETA-LACTAMASE-RELATED DOMAIN-CONTAINING PROTEIN"/>
    <property type="match status" value="1"/>
</dbReference>
<gene>
    <name evidence="3" type="ORF">GTP77_04190</name>
</gene>
<organism evidence="3 4">
    <name type="scientific">Pseudoduganella aquatica</name>
    <dbReference type="NCBI Taxonomy" id="2660641"/>
    <lineage>
        <taxon>Bacteria</taxon>
        <taxon>Pseudomonadati</taxon>
        <taxon>Pseudomonadota</taxon>
        <taxon>Betaproteobacteria</taxon>
        <taxon>Burkholderiales</taxon>
        <taxon>Oxalobacteraceae</taxon>
        <taxon>Telluria group</taxon>
        <taxon>Pseudoduganella</taxon>
    </lineage>
</organism>
<keyword evidence="3" id="KW-0378">Hydrolase</keyword>
<dbReference type="InterPro" id="IPR001466">
    <property type="entry name" value="Beta-lactam-related"/>
</dbReference>
<keyword evidence="4" id="KW-1185">Reference proteome</keyword>
<reference evidence="3 4" key="1">
    <citation type="submission" date="2019-12" db="EMBL/GenBank/DDBJ databases">
        <title>Novel species isolated from a subtropical stream in China.</title>
        <authorList>
            <person name="Lu H."/>
        </authorList>
    </citation>
    <scope>NUCLEOTIDE SEQUENCE [LARGE SCALE GENOMIC DNA]</scope>
    <source>
        <strain evidence="3 4">FT127W</strain>
    </source>
</reference>
<dbReference type="PANTHER" id="PTHR46825">
    <property type="entry name" value="D-ALANYL-D-ALANINE-CARBOXYPEPTIDASE/ENDOPEPTIDASE AMPH"/>
    <property type="match status" value="1"/>
</dbReference>
<dbReference type="SUPFAM" id="SSF56601">
    <property type="entry name" value="beta-lactamase/transpeptidase-like"/>
    <property type="match status" value="1"/>
</dbReference>
<proteinExistence type="predicted"/>
<dbReference type="EMBL" id="WWCU01000003">
    <property type="protein sequence ID" value="MYN06531.1"/>
    <property type="molecule type" value="Genomic_DNA"/>
</dbReference>
<dbReference type="PROSITE" id="PS51257">
    <property type="entry name" value="PROKAR_LIPOPROTEIN"/>
    <property type="match status" value="1"/>
</dbReference>
<comment type="caution">
    <text evidence="3">The sequence shown here is derived from an EMBL/GenBank/DDBJ whole genome shotgun (WGS) entry which is preliminary data.</text>
</comment>
<evidence type="ECO:0000313" key="3">
    <source>
        <dbReference type="EMBL" id="MYN06531.1"/>
    </source>
</evidence>
<evidence type="ECO:0000259" key="2">
    <source>
        <dbReference type="Pfam" id="PF00144"/>
    </source>
</evidence>
<sequence>MSPIKLSVMIFAAAAGACAPALANEQRDAALFAKVDAIFADYALDQHVPGLVYGIVADGKLAYVRGMGVQDLDSKRPVTPDTLFRIASMTKAFTALTVLKLRDDGKLQLDAPAENYIPELKAWKYPTQDSPRIRVRDLLNHTAGLVTDDPWGDRQTPLPEAEFTKLLRGGVPFSNAPGITMEYSNLGYAMLGRIIGNVSGKPYADTISATLMRPLGMTSTGFVADAAPRERRAQGYHWADNAWTLEPTMAHGAFGAMGGVQTSAVDYSKWVAYLLSAWPPRDGADAGPVQRATVRELAQGSNFPHANARQGHTGADSCRQASAYGMGMIAATDCELGTALSHGGGYPGYGSHVLLLPEQGVGIFAFTNRSYSGSSVPVWDAAMVLSKGGFLKRRSTAASADLAAAYRSAGDIYQQGDVSAAAGQLAMNFLMDADAASWRRELASLKAKVGNCDTSAPIGASGALAGEFVWRCEHGRVAGSVLLTPTSPPRIQALSLQQKKP</sequence>
<name>A0A7X4H8B1_9BURK</name>
<dbReference type="GO" id="GO:0016787">
    <property type="term" value="F:hydrolase activity"/>
    <property type="evidence" value="ECO:0007669"/>
    <property type="project" value="UniProtKB-KW"/>
</dbReference>
<protein>
    <submittedName>
        <fullName evidence="3">Serine hydrolase</fullName>
    </submittedName>
</protein>
<dbReference type="Proteomes" id="UP000450676">
    <property type="component" value="Unassembled WGS sequence"/>
</dbReference>
<dbReference type="AlphaFoldDB" id="A0A7X4H8B1"/>
<dbReference type="RefSeq" id="WP_161070919.1">
    <property type="nucleotide sequence ID" value="NZ_CP086370.1"/>
</dbReference>
<dbReference type="Pfam" id="PF00144">
    <property type="entry name" value="Beta-lactamase"/>
    <property type="match status" value="1"/>
</dbReference>
<dbReference type="InterPro" id="IPR012338">
    <property type="entry name" value="Beta-lactam/transpept-like"/>
</dbReference>
<feature type="chain" id="PRO_5030698603" evidence="1">
    <location>
        <begin position="24"/>
        <end position="501"/>
    </location>
</feature>
<keyword evidence="1" id="KW-0732">Signal</keyword>
<feature type="signal peptide" evidence="1">
    <location>
        <begin position="1"/>
        <end position="23"/>
    </location>
</feature>
<evidence type="ECO:0000313" key="4">
    <source>
        <dbReference type="Proteomes" id="UP000450676"/>
    </source>
</evidence>
<dbReference type="Gene3D" id="3.40.710.10">
    <property type="entry name" value="DD-peptidase/beta-lactamase superfamily"/>
    <property type="match status" value="1"/>
</dbReference>
<feature type="domain" description="Beta-lactamase-related" evidence="2">
    <location>
        <begin position="35"/>
        <end position="382"/>
    </location>
</feature>
<accession>A0A7X4H8B1</accession>
<dbReference type="InterPro" id="IPR050491">
    <property type="entry name" value="AmpC-like"/>
</dbReference>
<evidence type="ECO:0000256" key="1">
    <source>
        <dbReference type="SAM" id="SignalP"/>
    </source>
</evidence>